<evidence type="ECO:0000256" key="1">
    <source>
        <dbReference type="ARBA" id="ARBA00004167"/>
    </source>
</evidence>
<evidence type="ECO:0000256" key="6">
    <source>
        <dbReference type="SAM" id="MobiDB-lite"/>
    </source>
</evidence>
<feature type="transmembrane region" description="Helical" evidence="7">
    <location>
        <begin position="47"/>
        <end position="66"/>
    </location>
</feature>
<comment type="similarity">
    <text evidence="2">Belongs to the TrbI/VirB10 family.</text>
</comment>
<dbReference type="GO" id="GO:0016020">
    <property type="term" value="C:membrane"/>
    <property type="evidence" value="ECO:0007669"/>
    <property type="project" value="UniProtKB-SubCell"/>
</dbReference>
<keyword evidence="5 7" id="KW-0472">Membrane</keyword>
<dbReference type="CDD" id="cd16429">
    <property type="entry name" value="VirB10"/>
    <property type="match status" value="1"/>
</dbReference>
<feature type="region of interest" description="Disordered" evidence="6">
    <location>
        <begin position="1"/>
        <end position="30"/>
    </location>
</feature>
<evidence type="ECO:0000256" key="2">
    <source>
        <dbReference type="ARBA" id="ARBA00010265"/>
    </source>
</evidence>
<accession>A0A246K1B0</accession>
<keyword evidence="3 7" id="KW-0812">Transmembrane</keyword>
<keyword evidence="4 7" id="KW-1133">Transmembrane helix</keyword>
<feature type="region of interest" description="Disordered" evidence="6">
    <location>
        <begin position="124"/>
        <end position="156"/>
    </location>
</feature>
<dbReference type="AlphaFoldDB" id="A0A246K1B0"/>
<dbReference type="InterPro" id="IPR005498">
    <property type="entry name" value="T4SS_VirB10/TraB/TrbI"/>
</dbReference>
<dbReference type="OrthoDB" id="9807354at2"/>
<comment type="caution">
    <text evidence="8">The sequence shown here is derived from an EMBL/GenBank/DDBJ whole genome shotgun (WGS) entry which is preliminary data.</text>
</comment>
<evidence type="ECO:0000256" key="4">
    <source>
        <dbReference type="ARBA" id="ARBA00022989"/>
    </source>
</evidence>
<evidence type="ECO:0000256" key="5">
    <source>
        <dbReference type="ARBA" id="ARBA00023136"/>
    </source>
</evidence>
<dbReference type="Gene3D" id="2.40.128.260">
    <property type="entry name" value="Type IV secretion system, VirB10/TraB/TrbI"/>
    <property type="match status" value="1"/>
</dbReference>
<evidence type="ECO:0000256" key="3">
    <source>
        <dbReference type="ARBA" id="ARBA00022692"/>
    </source>
</evidence>
<organism evidence="8 9">
    <name type="scientific">Sphingopyxis bauzanensis</name>
    <dbReference type="NCBI Taxonomy" id="651663"/>
    <lineage>
        <taxon>Bacteria</taxon>
        <taxon>Pseudomonadati</taxon>
        <taxon>Pseudomonadota</taxon>
        <taxon>Alphaproteobacteria</taxon>
        <taxon>Sphingomonadales</taxon>
        <taxon>Sphingomonadaceae</taxon>
        <taxon>Sphingopyxis</taxon>
    </lineage>
</organism>
<evidence type="ECO:0000313" key="9">
    <source>
        <dbReference type="Proteomes" id="UP000197361"/>
    </source>
</evidence>
<evidence type="ECO:0000313" key="8">
    <source>
        <dbReference type="EMBL" id="OWQ99314.1"/>
    </source>
</evidence>
<dbReference type="RefSeq" id="WP_088440057.1">
    <property type="nucleotide sequence ID" value="NZ_BMMC01000012.1"/>
</dbReference>
<comment type="subcellular location">
    <subcellularLocation>
        <location evidence="1">Membrane</location>
        <topology evidence="1">Single-pass membrane protein</topology>
    </subcellularLocation>
</comment>
<dbReference type="EMBL" id="NISK01000001">
    <property type="protein sequence ID" value="OWQ99314.1"/>
    <property type="molecule type" value="Genomic_DNA"/>
</dbReference>
<keyword evidence="9" id="KW-1185">Reference proteome</keyword>
<dbReference type="InterPro" id="IPR042217">
    <property type="entry name" value="T4SS_VirB10/TrbI"/>
</dbReference>
<name>A0A246K1B0_9SPHN</name>
<proteinExistence type="inferred from homology"/>
<protein>
    <submittedName>
        <fullName evidence="8">Conjugal transfer protein TraI</fullName>
    </submittedName>
</protein>
<evidence type="ECO:0000256" key="7">
    <source>
        <dbReference type="SAM" id="Phobius"/>
    </source>
</evidence>
<dbReference type="Proteomes" id="UP000197361">
    <property type="component" value="Unassembled WGS sequence"/>
</dbReference>
<sequence>MTEREDQAVPPAEEPGDENRAAQPPAVDAFRLRGEPPRVMRLSRKTLASIGAAGGIAIGGALLWALQPSAPKTADNLYSADTANRAEVVTGAPADYGKVPKLGPPLPGDLGRPIVAAQRDGEIVPVPPMGSSPAGARSPTDDARDRARQEREAATTSRLFLGGRSAGEGMAETLRGSIEPAVAAPAPVAGERSPDAARRAFLEGGAGKPNESPERIGRPSSPYILQSGSVIPAALITGIRSDLPGQVTAQVTQNVYDSPTGRTLLIPQGARLVGNYDSEIAAGQERVLLAWDRLILPGGRSIRLDRQPGADARGMAGLADRTDHHWGSTLRAALISTLLGVGAELGSDGDDALIRALRDGSQDTINQSGRRLVERQMNIPPTITIRPGFALRVIVTRDLILDPEGGTAP</sequence>
<feature type="compositionally biased region" description="Basic and acidic residues" evidence="6">
    <location>
        <begin position="139"/>
        <end position="153"/>
    </location>
</feature>
<dbReference type="Pfam" id="PF03743">
    <property type="entry name" value="TrbI"/>
    <property type="match status" value="1"/>
</dbReference>
<gene>
    <name evidence="8" type="ORF">CDQ92_03940</name>
</gene>
<reference evidence="8 9" key="1">
    <citation type="journal article" date="2010" name="Int. J. Syst. Evol. Microbiol.">
        <title>Sphingopyxis bauzanensis sp. nov., a psychrophilic bacterium isolated from soil.</title>
        <authorList>
            <person name="Zhang D.C."/>
            <person name="Liu H.C."/>
            <person name="Xin Y.H."/>
            <person name="Zhou Y.G."/>
            <person name="Schinner F."/>
            <person name="Margesin R."/>
        </authorList>
    </citation>
    <scope>NUCLEOTIDE SEQUENCE [LARGE SCALE GENOMIC DNA]</scope>
    <source>
        <strain evidence="8 9">DSM 22271</strain>
    </source>
</reference>